<dbReference type="Proteomes" id="UP000639643">
    <property type="component" value="Unassembled WGS sequence"/>
</dbReference>
<accession>A0A8H6KAI5</accession>
<keyword evidence="3" id="KW-1185">Reference proteome</keyword>
<evidence type="ECO:0000313" key="2">
    <source>
        <dbReference type="EMBL" id="KAF6827755.1"/>
    </source>
</evidence>
<feature type="compositionally biased region" description="Basic and acidic residues" evidence="1">
    <location>
        <begin position="297"/>
        <end position="311"/>
    </location>
</feature>
<evidence type="ECO:0000313" key="3">
    <source>
        <dbReference type="Proteomes" id="UP000639643"/>
    </source>
</evidence>
<comment type="caution">
    <text evidence="2">The sequence shown here is derived from an EMBL/GenBank/DDBJ whole genome shotgun (WGS) entry which is preliminary data.</text>
</comment>
<dbReference type="EMBL" id="WIGM01000358">
    <property type="protein sequence ID" value="KAF6827755.1"/>
    <property type="molecule type" value="Genomic_DNA"/>
</dbReference>
<evidence type="ECO:0000256" key="1">
    <source>
        <dbReference type="SAM" id="MobiDB-lite"/>
    </source>
</evidence>
<organism evidence="2 3">
    <name type="scientific">Colletotrichum musicola</name>
    <dbReference type="NCBI Taxonomy" id="2175873"/>
    <lineage>
        <taxon>Eukaryota</taxon>
        <taxon>Fungi</taxon>
        <taxon>Dikarya</taxon>
        <taxon>Ascomycota</taxon>
        <taxon>Pezizomycotina</taxon>
        <taxon>Sordariomycetes</taxon>
        <taxon>Hypocreomycetidae</taxon>
        <taxon>Glomerellales</taxon>
        <taxon>Glomerellaceae</taxon>
        <taxon>Colletotrichum</taxon>
        <taxon>Colletotrichum orchidearum species complex</taxon>
    </lineage>
</organism>
<name>A0A8H6KAI5_9PEZI</name>
<proteinExistence type="predicted"/>
<feature type="region of interest" description="Disordered" evidence="1">
    <location>
        <begin position="288"/>
        <end position="311"/>
    </location>
</feature>
<dbReference type="OrthoDB" id="2123952at2759"/>
<dbReference type="AlphaFoldDB" id="A0A8H6KAI5"/>
<protein>
    <submittedName>
        <fullName evidence="2">Uncharacterized protein</fullName>
    </submittedName>
</protein>
<reference evidence="2" key="1">
    <citation type="journal article" date="2020" name="Phytopathology">
        <title>Genome Sequence Resources of Colletotrichum truncatum, C. plurivorum, C. musicola, and C. sojae: Four Species Pathogenic to Soybean (Glycine max).</title>
        <authorList>
            <person name="Rogerio F."/>
            <person name="Boufleur T.R."/>
            <person name="Ciampi-Guillardi M."/>
            <person name="Sukno S.A."/>
            <person name="Thon M.R."/>
            <person name="Massola Junior N.S."/>
            <person name="Baroncelli R."/>
        </authorList>
    </citation>
    <scope>NUCLEOTIDE SEQUENCE</scope>
    <source>
        <strain evidence="2">LFN0074</strain>
    </source>
</reference>
<sequence>MLNESPSPSGRDAYEPSSPLLLAIIAILCHSSRGQDGRSMLESERSSDALPNSLALHALNAIENWSATGSDQLTASELHPGIPRELEPALACCFLSLSQYLHQGDVGEMASLAERAHGLLTSIQRRARDVPHNFEEAFQRACQLQGKAQTTKTFHEVQLPTSQIWELYIRAEEALVASTLLLVALVKGFNSQTAVPSFRRNIRVLDEVISFQLTKVDSERQHATSLPESRDADCLLSTSRTRLMRYSSLSRAILDDYQLIKSSARIKLHRYRALMDHPEILKRFEASPFASGSPRTGSEEQRGSDRTDFRKGCEGRRADEIFPFTAEYSRSICLESALSVAEDLDHLVAMGNHACSAVLAGYTLMMMAHFQLGSPQAGASTSEKEAAQARLPQMLARHIRAGFDFDDT</sequence>
<gene>
    <name evidence="2" type="ORF">CMUS01_08857</name>
</gene>